<sequence length="205" mass="22563">MSQFDGRIRRLAFTQEFDSRERLMKELSGFSHNKRPHEPDNYGSSKKGKFNVPTTATSRCSYCNKGFHALINCYAKQKADSEKLSASPNTSPAARSSTKSPRNTGSCYICQSTAHWANRCPNRSTGRRELPKESTSLMKVQEKRVNTCVAYPPGHLMHKDPDAAGTSRVFRMAVSGNESTIAGLMAPASTLRPGNDVRGTFPKGA</sequence>
<dbReference type="EMBL" id="WIXP02000001">
    <property type="protein sequence ID" value="KAF6215729.1"/>
    <property type="molecule type" value="Genomic_DNA"/>
</dbReference>
<dbReference type="Proteomes" id="UP000466442">
    <property type="component" value="Linkage Group LG1"/>
</dbReference>
<dbReference type="SUPFAM" id="SSF57756">
    <property type="entry name" value="Retrovirus zinc finger-like domains"/>
    <property type="match status" value="1"/>
</dbReference>
<dbReference type="InterPro" id="IPR001878">
    <property type="entry name" value="Znf_CCHC"/>
</dbReference>
<name>A0A8S9Y4Q1_APOLU</name>
<dbReference type="OrthoDB" id="116216at2759"/>
<dbReference type="GO" id="GO:0008270">
    <property type="term" value="F:zinc ion binding"/>
    <property type="evidence" value="ECO:0007669"/>
    <property type="project" value="InterPro"/>
</dbReference>
<dbReference type="GO" id="GO:0003676">
    <property type="term" value="F:nucleic acid binding"/>
    <property type="evidence" value="ECO:0007669"/>
    <property type="project" value="InterPro"/>
</dbReference>
<evidence type="ECO:0000313" key="3">
    <source>
        <dbReference type="EMBL" id="KAF6215729.1"/>
    </source>
</evidence>
<keyword evidence="4" id="KW-1185">Reference proteome</keyword>
<dbReference type="Gene3D" id="4.10.60.10">
    <property type="entry name" value="Zinc finger, CCHC-type"/>
    <property type="match status" value="1"/>
</dbReference>
<evidence type="ECO:0000256" key="1">
    <source>
        <dbReference type="SAM" id="MobiDB-lite"/>
    </source>
</evidence>
<reference evidence="3" key="1">
    <citation type="journal article" date="2021" name="Mol. Ecol. Resour.">
        <title>Apolygus lucorum genome provides insights into omnivorousness and mesophyll feeding.</title>
        <authorList>
            <person name="Liu Y."/>
            <person name="Liu H."/>
            <person name="Wang H."/>
            <person name="Huang T."/>
            <person name="Liu B."/>
            <person name="Yang B."/>
            <person name="Yin L."/>
            <person name="Li B."/>
            <person name="Zhang Y."/>
            <person name="Zhang S."/>
            <person name="Jiang F."/>
            <person name="Zhang X."/>
            <person name="Ren Y."/>
            <person name="Wang B."/>
            <person name="Wang S."/>
            <person name="Lu Y."/>
            <person name="Wu K."/>
            <person name="Fan W."/>
            <person name="Wang G."/>
        </authorList>
    </citation>
    <scope>NUCLEOTIDE SEQUENCE</scope>
    <source>
        <strain evidence="3">12Hb</strain>
    </source>
</reference>
<dbReference type="InterPro" id="IPR036875">
    <property type="entry name" value="Znf_CCHC_sf"/>
</dbReference>
<accession>A0A8S9Y4Q1</accession>
<feature type="region of interest" description="Disordered" evidence="1">
    <location>
        <begin position="28"/>
        <end position="49"/>
    </location>
</feature>
<organism evidence="3 4">
    <name type="scientific">Apolygus lucorum</name>
    <name type="common">Small green plant bug</name>
    <name type="synonym">Lygocoris lucorum</name>
    <dbReference type="NCBI Taxonomy" id="248454"/>
    <lineage>
        <taxon>Eukaryota</taxon>
        <taxon>Metazoa</taxon>
        <taxon>Ecdysozoa</taxon>
        <taxon>Arthropoda</taxon>
        <taxon>Hexapoda</taxon>
        <taxon>Insecta</taxon>
        <taxon>Pterygota</taxon>
        <taxon>Neoptera</taxon>
        <taxon>Paraneoptera</taxon>
        <taxon>Hemiptera</taxon>
        <taxon>Heteroptera</taxon>
        <taxon>Panheteroptera</taxon>
        <taxon>Cimicomorpha</taxon>
        <taxon>Miridae</taxon>
        <taxon>Mirini</taxon>
        <taxon>Apolygus</taxon>
    </lineage>
</organism>
<evidence type="ECO:0000259" key="2">
    <source>
        <dbReference type="SMART" id="SM00343"/>
    </source>
</evidence>
<dbReference type="AlphaFoldDB" id="A0A8S9Y4Q1"/>
<dbReference type="SMART" id="SM00343">
    <property type="entry name" value="ZnF_C2HC"/>
    <property type="match status" value="2"/>
</dbReference>
<gene>
    <name evidence="3" type="ORF">GE061_000061</name>
</gene>
<feature type="domain" description="CCHC-type" evidence="2">
    <location>
        <begin position="59"/>
        <end position="75"/>
    </location>
</feature>
<feature type="domain" description="CCHC-type" evidence="2">
    <location>
        <begin position="106"/>
        <end position="122"/>
    </location>
</feature>
<proteinExistence type="predicted"/>
<comment type="caution">
    <text evidence="3">The sequence shown here is derived from an EMBL/GenBank/DDBJ whole genome shotgun (WGS) entry which is preliminary data.</text>
</comment>
<evidence type="ECO:0000313" key="4">
    <source>
        <dbReference type="Proteomes" id="UP000466442"/>
    </source>
</evidence>
<feature type="region of interest" description="Disordered" evidence="1">
    <location>
        <begin position="84"/>
        <end position="104"/>
    </location>
</feature>
<protein>
    <recommendedName>
        <fullName evidence="2">CCHC-type domain-containing protein</fullName>
    </recommendedName>
</protein>